<evidence type="ECO:0000313" key="3">
    <source>
        <dbReference type="Proteomes" id="UP000433945"/>
    </source>
</evidence>
<dbReference type="EMBL" id="WOWP01000001">
    <property type="protein sequence ID" value="MUV02179.1"/>
    <property type="molecule type" value="Genomic_DNA"/>
</dbReference>
<feature type="transmembrane region" description="Helical" evidence="1">
    <location>
        <begin position="441"/>
        <end position="461"/>
    </location>
</feature>
<feature type="transmembrane region" description="Helical" evidence="1">
    <location>
        <begin position="473"/>
        <end position="493"/>
    </location>
</feature>
<reference evidence="2 3" key="1">
    <citation type="submission" date="2019-12" db="EMBL/GenBank/DDBJ databases">
        <authorList>
            <person name="Sun J.-Q."/>
        </authorList>
    </citation>
    <scope>NUCLEOTIDE SEQUENCE [LARGE SCALE GENOMIC DNA]</scope>
    <source>
        <strain evidence="2 3">JCM 17928</strain>
    </source>
</reference>
<sequence>MFKKIQNYLLLHHPLLWNTKFIPVIIITLIINILFFAGGYLTGAVDFNDPHSLDEYSHYEPMTIFLNLIISLLVIILWLTFYFRNNGFKSFYPKKNNSLYKEWLIILTVCLLNFSNTAIYEYAFDLRARNYYSKEEVIKRTNLLSRASIFVDGSFYHWGRFDRTQYNELLDSLENNNLRYEYKEYDEEVVVIPEIEPVPEVYNGGNKRNKGKELYNPEWDTVCYFGNQYPITSLVNKQNLKFSIQENIHDSINEWKVKTWMLNREKDSIKKLLDDFFVLVNEHNLQANITSKQWFDFVYKPNDYNDYQIVGNDEFNVINDERKSRNNKEYKTRNDLENNRLEKSENTPFVLAKYYVPLKRMENAYDRISGAYVSPIDFTDILGIIYFAFIASLVIFSFRISSVKNWFISVISLGIMGLITFIFSFIITYSLTGYYDSSQSVTFITIWAVILIVCLIYFVYINRQKTSKKLSGIVANILLWILPFSLVIVYFYLYTYYDATEIRDINGSRIYERTGLEKIIHDNALEFFYINMAFILLYMYPFTKLIKKWKGIAEA</sequence>
<feature type="transmembrane region" description="Helical" evidence="1">
    <location>
        <begin position="524"/>
        <end position="542"/>
    </location>
</feature>
<feature type="transmembrane region" description="Helical" evidence="1">
    <location>
        <begin position="62"/>
        <end position="83"/>
    </location>
</feature>
<feature type="transmembrane region" description="Helical" evidence="1">
    <location>
        <begin position="103"/>
        <end position="123"/>
    </location>
</feature>
<dbReference type="AlphaFoldDB" id="A0A6N8H6D3"/>
<keyword evidence="3" id="KW-1185">Reference proteome</keyword>
<evidence type="ECO:0000313" key="2">
    <source>
        <dbReference type="EMBL" id="MUV02179.1"/>
    </source>
</evidence>
<evidence type="ECO:0000256" key="1">
    <source>
        <dbReference type="SAM" id="Phobius"/>
    </source>
</evidence>
<comment type="caution">
    <text evidence="2">The sequence shown here is derived from an EMBL/GenBank/DDBJ whole genome shotgun (WGS) entry which is preliminary data.</text>
</comment>
<feature type="transmembrane region" description="Helical" evidence="1">
    <location>
        <begin position="381"/>
        <end position="400"/>
    </location>
</feature>
<gene>
    <name evidence="2" type="ORF">GN157_00515</name>
</gene>
<keyword evidence="1" id="KW-0472">Membrane</keyword>
<dbReference type="Proteomes" id="UP000433945">
    <property type="component" value="Unassembled WGS sequence"/>
</dbReference>
<keyword evidence="1" id="KW-0812">Transmembrane</keyword>
<feature type="transmembrane region" description="Helical" evidence="1">
    <location>
        <begin position="21"/>
        <end position="42"/>
    </location>
</feature>
<protein>
    <submittedName>
        <fullName evidence="2">Uncharacterized protein</fullName>
    </submittedName>
</protein>
<keyword evidence="1" id="KW-1133">Transmembrane helix</keyword>
<accession>A0A6N8H6D3</accession>
<feature type="transmembrane region" description="Helical" evidence="1">
    <location>
        <begin position="407"/>
        <end position="429"/>
    </location>
</feature>
<organism evidence="2 3">
    <name type="scientific">Flavobacterium rakeshii</name>
    <dbReference type="NCBI Taxonomy" id="1038845"/>
    <lineage>
        <taxon>Bacteria</taxon>
        <taxon>Pseudomonadati</taxon>
        <taxon>Bacteroidota</taxon>
        <taxon>Flavobacteriia</taxon>
        <taxon>Flavobacteriales</taxon>
        <taxon>Flavobacteriaceae</taxon>
        <taxon>Flavobacterium</taxon>
    </lineage>
</organism>
<name>A0A6N8H6D3_9FLAO</name>
<dbReference type="RefSeq" id="WP_157481179.1">
    <property type="nucleotide sequence ID" value="NZ_WOWP01000001.1"/>
</dbReference>
<dbReference type="OrthoDB" id="996104at2"/>
<proteinExistence type="predicted"/>